<feature type="region of interest" description="Disordered" evidence="3">
    <location>
        <begin position="143"/>
        <end position="187"/>
    </location>
</feature>
<feature type="domain" description="FAM192A/Fyv6 N-terminal" evidence="4">
    <location>
        <begin position="19"/>
        <end position="120"/>
    </location>
</feature>
<comment type="subcellular location">
    <subcellularLocation>
        <location evidence="1">Nucleus</location>
    </subcellularLocation>
</comment>
<dbReference type="Pfam" id="PF10187">
    <property type="entry name" value="FAM192A_Fyv6_N"/>
    <property type="match status" value="1"/>
</dbReference>
<dbReference type="Proteomes" id="UP000078348">
    <property type="component" value="Unassembled WGS sequence"/>
</dbReference>
<evidence type="ECO:0000313" key="5">
    <source>
        <dbReference type="EMBL" id="OAO12207.1"/>
    </source>
</evidence>
<evidence type="ECO:0000256" key="2">
    <source>
        <dbReference type="ARBA" id="ARBA00023242"/>
    </source>
</evidence>
<proteinExistence type="predicted"/>
<gene>
    <name evidence="5" type="ORF">AV274_6087</name>
</gene>
<feature type="compositionally biased region" description="Basic residues" evidence="3">
    <location>
        <begin position="163"/>
        <end position="175"/>
    </location>
</feature>
<dbReference type="GO" id="GO:0005634">
    <property type="term" value="C:nucleus"/>
    <property type="evidence" value="ECO:0007669"/>
    <property type="project" value="UniProtKB-SubCell"/>
</dbReference>
<evidence type="ECO:0000256" key="1">
    <source>
        <dbReference type="ARBA" id="ARBA00004123"/>
    </source>
</evidence>
<accession>A0A196S801</accession>
<evidence type="ECO:0000259" key="4">
    <source>
        <dbReference type="Pfam" id="PF10187"/>
    </source>
</evidence>
<feature type="region of interest" description="Disordered" evidence="3">
    <location>
        <begin position="90"/>
        <end position="113"/>
    </location>
</feature>
<dbReference type="InterPro" id="IPR019331">
    <property type="entry name" value="FAM192A/Fyv6_N"/>
</dbReference>
<feature type="compositionally biased region" description="Basic and acidic residues" evidence="3">
    <location>
        <begin position="93"/>
        <end position="113"/>
    </location>
</feature>
<name>A0A196S801_BLAHN</name>
<keyword evidence="2" id="KW-0539">Nucleus</keyword>
<comment type="caution">
    <text evidence="5">The sequence shown here is derived from an EMBL/GenBank/DDBJ whole genome shotgun (WGS) entry which is preliminary data.</text>
</comment>
<reference evidence="5 6" key="1">
    <citation type="submission" date="2016-05" db="EMBL/GenBank/DDBJ databases">
        <title>Nuclear genome of Blastocystis sp. subtype 1 NandII.</title>
        <authorList>
            <person name="Gentekaki E."/>
            <person name="Curtis B."/>
            <person name="Stairs C."/>
            <person name="Eme L."/>
            <person name="Herman E."/>
            <person name="Klimes V."/>
            <person name="Arias M.C."/>
            <person name="Elias M."/>
            <person name="Hilliou F."/>
            <person name="Klute M."/>
            <person name="Malik S.-B."/>
            <person name="Pightling A."/>
            <person name="Rachubinski R."/>
            <person name="Salas D."/>
            <person name="Schlacht A."/>
            <person name="Suga H."/>
            <person name="Archibald J."/>
            <person name="Ball S.G."/>
            <person name="Clark G."/>
            <person name="Dacks J."/>
            <person name="Van Der Giezen M."/>
            <person name="Tsaousis A."/>
            <person name="Roger A."/>
        </authorList>
    </citation>
    <scope>NUCLEOTIDE SEQUENCE [LARGE SCALE GENOMIC DNA]</scope>
    <source>
        <strain evidence="6">ATCC 50177 / NandII</strain>
    </source>
</reference>
<evidence type="ECO:0000313" key="6">
    <source>
        <dbReference type="Proteomes" id="UP000078348"/>
    </source>
</evidence>
<keyword evidence="6" id="KW-1185">Reference proteome</keyword>
<evidence type="ECO:0000256" key="3">
    <source>
        <dbReference type="SAM" id="MobiDB-lite"/>
    </source>
</evidence>
<dbReference type="AlphaFoldDB" id="A0A196S801"/>
<sequence>MSTEEEKKPFGMEEKKLKFYTAAEIHSSEKTGRFEEKAIAKVDPLFLTKEVPKERVSLYDQLMANKAKEEEELAERRKLMYGVRPMDDEEFKDYEQMERSRKEREKREKERLGREEEVFKRIQKDMIMKEAEEQMKLENLSFGAKAVEKDEKKGKTPLPTLRLKSKSKVEKKKKAPALSLFSYGDEK</sequence>
<dbReference type="EMBL" id="LXWW01000558">
    <property type="protein sequence ID" value="OAO12207.1"/>
    <property type="molecule type" value="Genomic_DNA"/>
</dbReference>
<protein>
    <recommendedName>
        <fullName evidence="4">FAM192A/Fyv6 N-terminal domain-containing protein</fullName>
    </recommendedName>
</protein>
<organism evidence="5 6">
    <name type="scientific">Blastocystis sp. subtype 1 (strain ATCC 50177 / NandII)</name>
    <dbReference type="NCBI Taxonomy" id="478820"/>
    <lineage>
        <taxon>Eukaryota</taxon>
        <taxon>Sar</taxon>
        <taxon>Stramenopiles</taxon>
        <taxon>Bigyra</taxon>
        <taxon>Opalozoa</taxon>
        <taxon>Opalinata</taxon>
        <taxon>Blastocystidae</taxon>
        <taxon>Blastocystis</taxon>
    </lineage>
</organism>